<reference evidence="5" key="1">
    <citation type="submission" date="2023-03" db="EMBL/GenBank/DDBJ databases">
        <authorList>
            <person name="Steffen K."/>
            <person name="Cardenas P."/>
        </authorList>
    </citation>
    <scope>NUCLEOTIDE SEQUENCE</scope>
</reference>
<dbReference type="GO" id="GO:0005737">
    <property type="term" value="C:cytoplasm"/>
    <property type="evidence" value="ECO:0007669"/>
    <property type="project" value="TreeGrafter"/>
</dbReference>
<protein>
    <submittedName>
        <fullName evidence="5">2-dehydro-3,6-dideoxy-6-sulfogluconate aldolase</fullName>
    </submittedName>
</protein>
<evidence type="ECO:0000259" key="4">
    <source>
        <dbReference type="Pfam" id="PF03328"/>
    </source>
</evidence>
<keyword evidence="3" id="KW-0456">Lyase</keyword>
<dbReference type="Pfam" id="PF03328">
    <property type="entry name" value="HpcH_HpaI"/>
    <property type="match status" value="1"/>
</dbReference>
<name>A0AA35S8K9_GEOBA</name>
<evidence type="ECO:0000256" key="2">
    <source>
        <dbReference type="ARBA" id="ARBA00022723"/>
    </source>
</evidence>
<comment type="similarity">
    <text evidence="1">Belongs to the HpcH/HpaI aldolase family.</text>
</comment>
<sequence>MGLGSPNLAELLAHAGYDWLVIETEHNALDTAQIEHMLMAMNGTETIPIVRIPSANPVFIQRALDIGGMGILVPMVRTADEAQAIVDATRYPPQGTRGWGPLRASQYTVDNEDYFNRANDNMLVFLLIETKEAVENLEAIGAVPGVDVLYIGMWDLCLSMGLNPLHMPFPETDAVIERALEVGREVGVAIGFGESTPEGLQRRQAQGFTVLGYGPDYYLLLQAARAGLEVFRRS</sequence>
<evidence type="ECO:0000313" key="6">
    <source>
        <dbReference type="Proteomes" id="UP001174909"/>
    </source>
</evidence>
<keyword evidence="6" id="KW-1185">Reference proteome</keyword>
<evidence type="ECO:0000256" key="3">
    <source>
        <dbReference type="ARBA" id="ARBA00023239"/>
    </source>
</evidence>
<dbReference type="GO" id="GO:0016832">
    <property type="term" value="F:aldehyde-lyase activity"/>
    <property type="evidence" value="ECO:0007669"/>
    <property type="project" value="TreeGrafter"/>
</dbReference>
<evidence type="ECO:0000313" key="5">
    <source>
        <dbReference type="EMBL" id="CAI8024502.1"/>
    </source>
</evidence>
<proteinExistence type="inferred from homology"/>
<gene>
    <name evidence="5" type="ORF">GBAR_LOCUS14226</name>
</gene>
<dbReference type="GO" id="GO:0046872">
    <property type="term" value="F:metal ion binding"/>
    <property type="evidence" value="ECO:0007669"/>
    <property type="project" value="UniProtKB-KW"/>
</dbReference>
<dbReference type="PANTHER" id="PTHR30502:SF0">
    <property type="entry name" value="PHOSPHOENOLPYRUVATE CARBOXYLASE FAMILY PROTEIN"/>
    <property type="match status" value="1"/>
</dbReference>
<organism evidence="5 6">
    <name type="scientific">Geodia barretti</name>
    <name type="common">Barrett's horny sponge</name>
    <dbReference type="NCBI Taxonomy" id="519541"/>
    <lineage>
        <taxon>Eukaryota</taxon>
        <taxon>Metazoa</taxon>
        <taxon>Porifera</taxon>
        <taxon>Demospongiae</taxon>
        <taxon>Heteroscleromorpha</taxon>
        <taxon>Tetractinellida</taxon>
        <taxon>Astrophorina</taxon>
        <taxon>Geodiidae</taxon>
        <taxon>Geodia</taxon>
    </lineage>
</organism>
<evidence type="ECO:0000256" key="1">
    <source>
        <dbReference type="ARBA" id="ARBA00005568"/>
    </source>
</evidence>
<dbReference type="AlphaFoldDB" id="A0AA35S8K9"/>
<accession>A0AA35S8K9</accession>
<dbReference type="Proteomes" id="UP001174909">
    <property type="component" value="Unassembled WGS sequence"/>
</dbReference>
<dbReference type="Gene3D" id="3.20.20.60">
    <property type="entry name" value="Phosphoenolpyruvate-binding domains"/>
    <property type="match status" value="1"/>
</dbReference>
<feature type="domain" description="HpcH/HpaI aldolase/citrate lyase" evidence="4">
    <location>
        <begin position="5"/>
        <end position="220"/>
    </location>
</feature>
<dbReference type="InterPro" id="IPR050251">
    <property type="entry name" value="HpcH-HpaI_aldolase"/>
</dbReference>
<dbReference type="SUPFAM" id="SSF51621">
    <property type="entry name" value="Phosphoenolpyruvate/pyruvate domain"/>
    <property type="match status" value="1"/>
</dbReference>
<dbReference type="InterPro" id="IPR040442">
    <property type="entry name" value="Pyrv_kinase-like_dom_sf"/>
</dbReference>
<dbReference type="PANTHER" id="PTHR30502">
    <property type="entry name" value="2-KETO-3-DEOXY-L-RHAMNONATE ALDOLASE"/>
    <property type="match status" value="1"/>
</dbReference>
<keyword evidence="2" id="KW-0479">Metal-binding</keyword>
<dbReference type="EMBL" id="CASHTH010002081">
    <property type="protein sequence ID" value="CAI8024502.1"/>
    <property type="molecule type" value="Genomic_DNA"/>
</dbReference>
<dbReference type="InterPro" id="IPR005000">
    <property type="entry name" value="Aldolase/citrate-lyase_domain"/>
</dbReference>
<dbReference type="InterPro" id="IPR015813">
    <property type="entry name" value="Pyrv/PenolPyrv_kinase-like_dom"/>
</dbReference>
<comment type="caution">
    <text evidence="5">The sequence shown here is derived from an EMBL/GenBank/DDBJ whole genome shotgun (WGS) entry which is preliminary data.</text>
</comment>